<reference evidence="2" key="1">
    <citation type="journal article" date="2014" name="Int. J. Syst. Evol. Microbiol.">
        <title>Complete genome sequence of Corynebacterium casei LMG S-19264T (=DSM 44701T), isolated from a smear-ripened cheese.</title>
        <authorList>
            <consortium name="US DOE Joint Genome Institute (JGI-PGF)"/>
            <person name="Walter F."/>
            <person name="Albersmeier A."/>
            <person name="Kalinowski J."/>
            <person name="Ruckert C."/>
        </authorList>
    </citation>
    <scope>NUCLEOTIDE SEQUENCE</scope>
    <source>
        <strain evidence="2">CGMCC 4.5737</strain>
    </source>
</reference>
<organism evidence="2 3">
    <name type="scientific">Longimycelium tulufanense</name>
    <dbReference type="NCBI Taxonomy" id="907463"/>
    <lineage>
        <taxon>Bacteria</taxon>
        <taxon>Bacillati</taxon>
        <taxon>Actinomycetota</taxon>
        <taxon>Actinomycetes</taxon>
        <taxon>Pseudonocardiales</taxon>
        <taxon>Pseudonocardiaceae</taxon>
        <taxon>Longimycelium</taxon>
    </lineage>
</organism>
<feature type="region of interest" description="Disordered" evidence="1">
    <location>
        <begin position="1"/>
        <end position="21"/>
    </location>
</feature>
<accession>A0A8J3CF16</accession>
<dbReference type="AlphaFoldDB" id="A0A8J3CF16"/>
<sequence length="98" mass="10053">MHGRGPVGEQQAVHNPGLPLRSATCHHREGTLGASPIAQAVGEKNAEVAGDGPGSAGYVLAEFAKALEHAIEAVEKSVSNYDNAELGSVNAVNRAGQR</sequence>
<evidence type="ECO:0000256" key="1">
    <source>
        <dbReference type="SAM" id="MobiDB-lite"/>
    </source>
</evidence>
<name>A0A8J3CF16_9PSEU</name>
<dbReference type="Proteomes" id="UP000637578">
    <property type="component" value="Unassembled WGS sequence"/>
</dbReference>
<protein>
    <submittedName>
        <fullName evidence="2">Uncharacterized protein</fullName>
    </submittedName>
</protein>
<gene>
    <name evidence="2" type="ORF">GCM10012275_63320</name>
</gene>
<evidence type="ECO:0000313" key="3">
    <source>
        <dbReference type="Proteomes" id="UP000637578"/>
    </source>
</evidence>
<evidence type="ECO:0000313" key="2">
    <source>
        <dbReference type="EMBL" id="GGM84019.1"/>
    </source>
</evidence>
<keyword evidence="3" id="KW-1185">Reference proteome</keyword>
<reference evidence="2" key="2">
    <citation type="submission" date="2020-09" db="EMBL/GenBank/DDBJ databases">
        <authorList>
            <person name="Sun Q."/>
            <person name="Zhou Y."/>
        </authorList>
    </citation>
    <scope>NUCLEOTIDE SEQUENCE</scope>
    <source>
        <strain evidence="2">CGMCC 4.5737</strain>
    </source>
</reference>
<dbReference type="RefSeq" id="WP_189062119.1">
    <property type="nucleotide sequence ID" value="NZ_BMMK01000067.1"/>
</dbReference>
<dbReference type="EMBL" id="BMMK01000067">
    <property type="protein sequence ID" value="GGM84019.1"/>
    <property type="molecule type" value="Genomic_DNA"/>
</dbReference>
<comment type="caution">
    <text evidence="2">The sequence shown here is derived from an EMBL/GenBank/DDBJ whole genome shotgun (WGS) entry which is preliminary data.</text>
</comment>
<proteinExistence type="predicted"/>